<evidence type="ECO:0000313" key="1">
    <source>
        <dbReference type="EMBL" id="KRN78248.1"/>
    </source>
</evidence>
<dbReference type="RefSeq" id="WP_054646523.1">
    <property type="nucleotide sequence ID" value="NZ_FUXS01000003.1"/>
</dbReference>
<sequence>MITLKELHDKVKSDYESGKYDSAKKFYTKGSQNKANYKYTYHGAEKNNVSDYQRGYTQALNDYNNHRHFKLYPKRIVDFLNKLLGNRLIEISDFIDGYVTAKHEIKRNN</sequence>
<organism evidence="1 2">
    <name type="scientific">Fructilactobacillus lindneri DSM 20690 = JCM 11027</name>
    <dbReference type="NCBI Taxonomy" id="1122148"/>
    <lineage>
        <taxon>Bacteria</taxon>
        <taxon>Bacillati</taxon>
        <taxon>Bacillota</taxon>
        <taxon>Bacilli</taxon>
        <taxon>Lactobacillales</taxon>
        <taxon>Lactobacillaceae</taxon>
        <taxon>Fructilactobacillus</taxon>
    </lineage>
</organism>
<keyword evidence="2" id="KW-1185">Reference proteome</keyword>
<gene>
    <name evidence="1" type="ORF">IV52_GL001382</name>
</gene>
<dbReference type="STRING" id="53444.AYR59_01625"/>
<evidence type="ECO:0000313" key="2">
    <source>
        <dbReference type="Proteomes" id="UP000051565"/>
    </source>
</evidence>
<name>A0A0R2JM50_9LACO</name>
<dbReference type="EMBL" id="JQBT01000036">
    <property type="protein sequence ID" value="KRN78248.1"/>
    <property type="molecule type" value="Genomic_DNA"/>
</dbReference>
<dbReference type="GeneID" id="61249581"/>
<dbReference type="PATRIC" id="fig|1122148.6.peg.1420"/>
<reference evidence="1 2" key="1">
    <citation type="journal article" date="2015" name="Genome Announc.">
        <title>Expanding the biotechnology potential of lactobacilli through comparative genomics of 213 strains and associated genera.</title>
        <authorList>
            <person name="Sun Z."/>
            <person name="Harris H.M."/>
            <person name="McCann A."/>
            <person name="Guo C."/>
            <person name="Argimon S."/>
            <person name="Zhang W."/>
            <person name="Yang X."/>
            <person name="Jeffery I.B."/>
            <person name="Cooney J.C."/>
            <person name="Kagawa T.F."/>
            <person name="Liu W."/>
            <person name="Song Y."/>
            <person name="Salvetti E."/>
            <person name="Wrobel A."/>
            <person name="Rasinkangas P."/>
            <person name="Parkhill J."/>
            <person name="Rea M.C."/>
            <person name="O'Sullivan O."/>
            <person name="Ritari J."/>
            <person name="Douillard F.P."/>
            <person name="Paul Ross R."/>
            <person name="Yang R."/>
            <person name="Briner A.E."/>
            <person name="Felis G.E."/>
            <person name="de Vos W.M."/>
            <person name="Barrangou R."/>
            <person name="Klaenhammer T.R."/>
            <person name="Caufield P.W."/>
            <person name="Cui Y."/>
            <person name="Zhang H."/>
            <person name="O'Toole P.W."/>
        </authorList>
    </citation>
    <scope>NUCLEOTIDE SEQUENCE [LARGE SCALE GENOMIC DNA]</scope>
    <source>
        <strain evidence="1 2">DSM 20690</strain>
    </source>
</reference>
<dbReference type="Proteomes" id="UP000051565">
    <property type="component" value="Unassembled WGS sequence"/>
</dbReference>
<accession>A0A0R2JM50</accession>
<dbReference type="OrthoDB" id="2143962at2"/>
<comment type="caution">
    <text evidence="1">The sequence shown here is derived from an EMBL/GenBank/DDBJ whole genome shotgun (WGS) entry which is preliminary data.</text>
</comment>
<protein>
    <submittedName>
        <fullName evidence="1">Uncharacterized protein</fullName>
    </submittedName>
</protein>
<dbReference type="AlphaFoldDB" id="A0A0R2JM50"/>
<proteinExistence type="predicted"/>